<comment type="subcellular location">
    <subcellularLocation>
        <location evidence="1">Mitochondrion outer membrane</location>
        <topology evidence="1">Single-pass membrane protein</topology>
    </subcellularLocation>
</comment>
<dbReference type="Gene3D" id="1.20.960.10">
    <property type="entry name" value="Mitochondrial outer membrane translocase complex, subunit Tom20 domain"/>
    <property type="match status" value="1"/>
</dbReference>
<comment type="similarity">
    <text evidence="2 14">Belongs to the Tom20 family.</text>
</comment>
<dbReference type="InterPro" id="IPR023392">
    <property type="entry name" value="Tom20_dom_sf"/>
</dbReference>
<evidence type="ECO:0000313" key="15">
    <source>
        <dbReference type="EMBL" id="CAG8037863.1"/>
    </source>
</evidence>
<reference evidence="15" key="1">
    <citation type="submission" date="2021-07" db="EMBL/GenBank/DDBJ databases">
        <authorList>
            <person name="Branca A.L. A."/>
        </authorList>
    </citation>
    <scope>NUCLEOTIDE SEQUENCE</scope>
</reference>
<dbReference type="EMBL" id="CAJVOS010000016">
    <property type="protein sequence ID" value="CAG8037863.1"/>
    <property type="molecule type" value="Genomic_DNA"/>
</dbReference>
<dbReference type="FunFam" id="1.20.960.10:FF:000002">
    <property type="entry name" value="Mitochondrial import receptor subunit TOM20"/>
    <property type="match status" value="1"/>
</dbReference>
<evidence type="ECO:0000256" key="4">
    <source>
        <dbReference type="ARBA" id="ARBA00022692"/>
    </source>
</evidence>
<name>A0A9W4HK48_PENOL</name>
<evidence type="ECO:0000256" key="2">
    <source>
        <dbReference type="ARBA" id="ARBA00005792"/>
    </source>
</evidence>
<dbReference type="GO" id="GO:0030150">
    <property type="term" value="P:protein import into mitochondrial matrix"/>
    <property type="evidence" value="ECO:0007669"/>
    <property type="project" value="TreeGrafter"/>
</dbReference>
<keyword evidence="5 14" id="KW-1000">Mitochondrion outer membrane</keyword>
<dbReference type="GO" id="GO:0030943">
    <property type="term" value="F:mitochondrion targeting sequence binding"/>
    <property type="evidence" value="ECO:0007669"/>
    <property type="project" value="TreeGrafter"/>
</dbReference>
<evidence type="ECO:0000256" key="14">
    <source>
        <dbReference type="PIRNR" id="PIRNR037707"/>
    </source>
</evidence>
<comment type="caution">
    <text evidence="15">The sequence shown here is derived from an EMBL/GenBank/DDBJ whole genome shotgun (WGS) entry which is preliminary data.</text>
</comment>
<evidence type="ECO:0000256" key="12">
    <source>
        <dbReference type="ARBA" id="ARBA00073975"/>
    </source>
</evidence>
<dbReference type="PIRSF" id="PIRSF037707">
    <property type="entry name" value="MAS20_rcpt"/>
    <property type="match status" value="1"/>
</dbReference>
<dbReference type="OrthoDB" id="2154253at2759"/>
<evidence type="ECO:0000256" key="5">
    <source>
        <dbReference type="ARBA" id="ARBA00022787"/>
    </source>
</evidence>
<sequence>MAFRNTAIIAGTVLTGVLAYAIYFDHKRQSDPNFRKSLKKNNKKVEISVKQQQEAEGEARVAALKSALESVKKGGELPTGLEEKEAYFMEQVAKGESLCASEGAENEAAISFWKALKVYPQPQDLMGIYERTVPANILEVLAELIALDVGAPSASKASAGADDNIE</sequence>
<evidence type="ECO:0000256" key="1">
    <source>
        <dbReference type="ARBA" id="ARBA00004572"/>
    </source>
</evidence>
<dbReference type="PANTHER" id="PTHR12430">
    <property type="entry name" value="MITOCHONDRIAL IMPORT RECEPTOR SUBUNIT TOM20"/>
    <property type="match status" value="1"/>
</dbReference>
<evidence type="ECO:0000256" key="9">
    <source>
        <dbReference type="ARBA" id="ARBA00023136"/>
    </source>
</evidence>
<evidence type="ECO:0000256" key="7">
    <source>
        <dbReference type="ARBA" id="ARBA00022989"/>
    </source>
</evidence>
<evidence type="ECO:0000256" key="11">
    <source>
        <dbReference type="ARBA" id="ARBA00068548"/>
    </source>
</evidence>
<keyword evidence="3" id="KW-0813">Transport</keyword>
<accession>A0A9W4HK48</accession>
<dbReference type="Proteomes" id="UP001153618">
    <property type="component" value="Unassembled WGS sequence"/>
</dbReference>
<dbReference type="GO" id="GO:0005742">
    <property type="term" value="C:mitochondrial outer membrane translocase complex"/>
    <property type="evidence" value="ECO:0007669"/>
    <property type="project" value="UniProtKB-UniRule"/>
</dbReference>
<dbReference type="Pfam" id="PF02064">
    <property type="entry name" value="MAS20"/>
    <property type="match status" value="1"/>
</dbReference>
<dbReference type="PRINTS" id="PR00351">
    <property type="entry name" value="OM20RECEPTOR"/>
</dbReference>
<keyword evidence="7" id="KW-1133">Transmembrane helix</keyword>
<protein>
    <recommendedName>
        <fullName evidence="11">Mitochondrial import receptor subunit TOM20</fullName>
    </recommendedName>
    <alternativeName>
        <fullName evidence="10">Mitochondrial 20 kDa outer membrane protein</fullName>
    </alternativeName>
    <alternativeName>
        <fullName evidence="12">Mitochondrial import receptor subunit tom20</fullName>
    </alternativeName>
    <alternativeName>
        <fullName evidence="13">Translocase of outer membrane 20 kDa subunit</fullName>
    </alternativeName>
</protein>
<dbReference type="InterPro" id="IPR002056">
    <property type="entry name" value="MAS20"/>
</dbReference>
<evidence type="ECO:0000313" key="16">
    <source>
        <dbReference type="Proteomes" id="UP001153618"/>
    </source>
</evidence>
<evidence type="ECO:0000256" key="8">
    <source>
        <dbReference type="ARBA" id="ARBA00023128"/>
    </source>
</evidence>
<evidence type="ECO:0000256" key="13">
    <source>
        <dbReference type="ARBA" id="ARBA00080405"/>
    </source>
</evidence>
<keyword evidence="8 14" id="KW-0496">Mitochondrion</keyword>
<keyword evidence="9 14" id="KW-0472">Membrane</keyword>
<proteinExistence type="inferred from homology"/>
<gene>
    <name evidence="15" type="ORF">POLS_LOCUS2892</name>
</gene>
<dbReference type="PANTHER" id="PTHR12430:SF0">
    <property type="entry name" value="TRANSLOCASE OF OUTER MITOCHONDRIAL MEMBRANE 20"/>
    <property type="match status" value="1"/>
</dbReference>
<evidence type="ECO:0000256" key="3">
    <source>
        <dbReference type="ARBA" id="ARBA00022448"/>
    </source>
</evidence>
<dbReference type="GO" id="GO:0006886">
    <property type="term" value="P:intracellular protein transport"/>
    <property type="evidence" value="ECO:0007669"/>
    <property type="project" value="InterPro"/>
</dbReference>
<dbReference type="GO" id="GO:0006605">
    <property type="term" value="P:protein targeting"/>
    <property type="evidence" value="ECO:0007669"/>
    <property type="project" value="InterPro"/>
</dbReference>
<dbReference type="GO" id="GO:0016031">
    <property type="term" value="P:tRNA import into mitochondrion"/>
    <property type="evidence" value="ECO:0007669"/>
    <property type="project" value="TreeGrafter"/>
</dbReference>
<dbReference type="AlphaFoldDB" id="A0A9W4HK48"/>
<organism evidence="15 16">
    <name type="scientific">Penicillium olsonii</name>
    <dbReference type="NCBI Taxonomy" id="99116"/>
    <lineage>
        <taxon>Eukaryota</taxon>
        <taxon>Fungi</taxon>
        <taxon>Dikarya</taxon>
        <taxon>Ascomycota</taxon>
        <taxon>Pezizomycotina</taxon>
        <taxon>Eurotiomycetes</taxon>
        <taxon>Eurotiomycetidae</taxon>
        <taxon>Eurotiales</taxon>
        <taxon>Aspergillaceae</taxon>
        <taxon>Penicillium</taxon>
    </lineage>
</organism>
<keyword evidence="4" id="KW-0812">Transmembrane</keyword>
<dbReference type="GO" id="GO:0008320">
    <property type="term" value="F:protein transmembrane transporter activity"/>
    <property type="evidence" value="ECO:0007669"/>
    <property type="project" value="TreeGrafter"/>
</dbReference>
<keyword evidence="16" id="KW-1185">Reference proteome</keyword>
<keyword evidence="6" id="KW-0653">Protein transport</keyword>
<evidence type="ECO:0000256" key="6">
    <source>
        <dbReference type="ARBA" id="ARBA00022927"/>
    </source>
</evidence>
<evidence type="ECO:0000256" key="10">
    <source>
        <dbReference type="ARBA" id="ARBA00042705"/>
    </source>
</evidence>
<dbReference type="SUPFAM" id="SSF47157">
    <property type="entry name" value="Mitochondrial import receptor subunit Tom20"/>
    <property type="match status" value="1"/>
</dbReference>